<dbReference type="EMBL" id="CP054706">
    <property type="protein sequence ID" value="QQK80164.1"/>
    <property type="molecule type" value="Genomic_DNA"/>
</dbReference>
<dbReference type="PANTHER" id="PTHR30349">
    <property type="entry name" value="PHAGE INTEGRASE-RELATED"/>
    <property type="match status" value="1"/>
</dbReference>
<dbReference type="GO" id="GO:0015074">
    <property type="term" value="P:DNA integration"/>
    <property type="evidence" value="ECO:0007669"/>
    <property type="project" value="InterPro"/>
</dbReference>
<feature type="domain" description="Tyr recombinase" evidence="4">
    <location>
        <begin position="83"/>
        <end position="287"/>
    </location>
</feature>
<dbReference type="CDD" id="cd01189">
    <property type="entry name" value="INT_ICEBs1_C_like"/>
    <property type="match status" value="1"/>
</dbReference>
<accession>A0A7T7CFJ7</accession>
<dbReference type="AlphaFoldDB" id="A0A7T7CFJ7"/>
<dbReference type="InterPro" id="IPR002104">
    <property type="entry name" value="Integrase_catalytic"/>
</dbReference>
<dbReference type="Pfam" id="PF00589">
    <property type="entry name" value="Phage_integrase"/>
    <property type="match status" value="1"/>
</dbReference>
<dbReference type="GO" id="GO:0003677">
    <property type="term" value="F:DNA binding"/>
    <property type="evidence" value="ECO:0007669"/>
    <property type="project" value="UniProtKB-KW"/>
</dbReference>
<keyword evidence="6" id="KW-1185">Reference proteome</keyword>
<dbReference type="InterPro" id="IPR010998">
    <property type="entry name" value="Integrase_recombinase_N"/>
</dbReference>
<gene>
    <name evidence="5" type="ORF">HUG20_09875</name>
</gene>
<proteinExistence type="inferred from homology"/>
<dbReference type="Pfam" id="PF13102">
    <property type="entry name" value="Phage_int_SAM_5"/>
    <property type="match status" value="1"/>
</dbReference>
<organism evidence="5 6">
    <name type="scientific">Salicibibacter cibi</name>
    <dbReference type="NCBI Taxonomy" id="2743001"/>
    <lineage>
        <taxon>Bacteria</taxon>
        <taxon>Bacillati</taxon>
        <taxon>Bacillota</taxon>
        <taxon>Bacilli</taxon>
        <taxon>Bacillales</taxon>
        <taxon>Bacillaceae</taxon>
        <taxon>Salicibibacter</taxon>
    </lineage>
</organism>
<dbReference type="Proteomes" id="UP000595349">
    <property type="component" value="Chromosome"/>
</dbReference>
<dbReference type="InterPro" id="IPR025269">
    <property type="entry name" value="SAM-like_dom"/>
</dbReference>
<dbReference type="KEGG" id="scib:HUG20_09875"/>
<keyword evidence="3" id="KW-0233">DNA recombination</keyword>
<dbReference type="GO" id="GO:0006310">
    <property type="term" value="P:DNA recombination"/>
    <property type="evidence" value="ECO:0007669"/>
    <property type="project" value="UniProtKB-KW"/>
</dbReference>
<dbReference type="Gene3D" id="1.10.443.10">
    <property type="entry name" value="Intergrase catalytic core"/>
    <property type="match status" value="1"/>
</dbReference>
<evidence type="ECO:0000256" key="1">
    <source>
        <dbReference type="ARBA" id="ARBA00008857"/>
    </source>
</evidence>
<evidence type="ECO:0000256" key="2">
    <source>
        <dbReference type="ARBA" id="ARBA00023125"/>
    </source>
</evidence>
<evidence type="ECO:0000313" key="6">
    <source>
        <dbReference type="Proteomes" id="UP000595349"/>
    </source>
</evidence>
<dbReference type="PROSITE" id="PS51898">
    <property type="entry name" value="TYR_RECOMBINASE"/>
    <property type="match status" value="1"/>
</dbReference>
<keyword evidence="2" id="KW-0238">DNA-binding</keyword>
<protein>
    <submittedName>
        <fullName evidence="5">Site-specific integrase</fullName>
    </submittedName>
</protein>
<evidence type="ECO:0000256" key="3">
    <source>
        <dbReference type="ARBA" id="ARBA00023172"/>
    </source>
</evidence>
<sequence>MHFLHGNRRLHPSLKLKDITPDMYQKFINYLIDDKGFSKQTVRLTHRTMYMAIKRAVKPSKKIQANFCEDVIIDTPREKSEKNKVRFIDYDQIPAFLQTAKKDNLLYFMFFCHLIQTGMRKGEAGGLQWSQVDLSNQRINIIQSLDYSEDLDSPELFGDTKTYKSAREIPITNWWTMQLNSHRIRQNDNRMRFGKDYRHDLDLVFAREDGTPIPKSTLFNAFRRLCKKADLPTDLDIHSLRHTAAVLLLESEAEMKYIQDLLGHGSMQITADVYSHVSNRIERDSLNKFEDHTWDVFSS</sequence>
<dbReference type="SUPFAM" id="SSF56349">
    <property type="entry name" value="DNA breaking-rejoining enzymes"/>
    <property type="match status" value="1"/>
</dbReference>
<dbReference type="InterPro" id="IPR011010">
    <property type="entry name" value="DNA_brk_join_enz"/>
</dbReference>
<dbReference type="InterPro" id="IPR013762">
    <property type="entry name" value="Integrase-like_cat_sf"/>
</dbReference>
<dbReference type="InterPro" id="IPR050090">
    <property type="entry name" value="Tyrosine_recombinase_XerCD"/>
</dbReference>
<comment type="similarity">
    <text evidence="1">Belongs to the 'phage' integrase family.</text>
</comment>
<name>A0A7T7CFJ7_9BACI</name>
<evidence type="ECO:0000259" key="4">
    <source>
        <dbReference type="PROSITE" id="PS51898"/>
    </source>
</evidence>
<dbReference type="PANTHER" id="PTHR30349:SF64">
    <property type="entry name" value="PROPHAGE INTEGRASE INTD-RELATED"/>
    <property type="match status" value="1"/>
</dbReference>
<reference evidence="5 6" key="1">
    <citation type="submission" date="2020-06" db="EMBL/GenBank/DDBJ databases">
        <title>Genomic analysis of Salicibibacter sp. NKC21-4.</title>
        <authorList>
            <person name="Oh Y.J."/>
        </authorList>
    </citation>
    <scope>NUCLEOTIDE SEQUENCE [LARGE SCALE GENOMIC DNA]</scope>
    <source>
        <strain evidence="5 6">NKC21-4</strain>
    </source>
</reference>
<dbReference type="Gene3D" id="1.10.150.130">
    <property type="match status" value="1"/>
</dbReference>
<evidence type="ECO:0000313" key="5">
    <source>
        <dbReference type="EMBL" id="QQK80164.1"/>
    </source>
</evidence>